<dbReference type="Gene3D" id="3.40.50.300">
    <property type="entry name" value="P-loop containing nucleotide triphosphate hydrolases"/>
    <property type="match status" value="1"/>
</dbReference>
<dbReference type="Proteomes" id="UP000007014">
    <property type="component" value="Chromosome 12"/>
</dbReference>
<keyword evidence="6" id="KW-0545">Nucleotide biosynthesis</keyword>
<dbReference type="GO" id="GO:0005829">
    <property type="term" value="C:cytosol"/>
    <property type="evidence" value="ECO:0007669"/>
    <property type="project" value="TreeGrafter"/>
</dbReference>
<keyword evidence="12" id="KW-1185">Reference proteome</keyword>
<dbReference type="EC" id="2.7.4.9" evidence="3"/>
<evidence type="ECO:0000313" key="12">
    <source>
        <dbReference type="Proteomes" id="UP000007014"/>
    </source>
</evidence>
<accession>M1V5L7</accession>
<dbReference type="InterPro" id="IPR027417">
    <property type="entry name" value="P-loop_NTPase"/>
</dbReference>
<proteinExistence type="inferred from homology"/>
<dbReference type="GO" id="GO:0005524">
    <property type="term" value="F:ATP binding"/>
    <property type="evidence" value="ECO:0007669"/>
    <property type="project" value="UniProtKB-KW"/>
</dbReference>
<dbReference type="CDD" id="cd01672">
    <property type="entry name" value="TMPK"/>
    <property type="match status" value="1"/>
</dbReference>
<dbReference type="SUPFAM" id="SSF52540">
    <property type="entry name" value="P-loop containing nucleoside triphosphate hydrolases"/>
    <property type="match status" value="1"/>
</dbReference>
<evidence type="ECO:0000313" key="11">
    <source>
        <dbReference type="EMBL" id="BAM80890.1"/>
    </source>
</evidence>
<dbReference type="RefSeq" id="XP_005536926.1">
    <property type="nucleotide sequence ID" value="XM_005536869.1"/>
</dbReference>
<evidence type="ECO:0000256" key="4">
    <source>
        <dbReference type="ARBA" id="ARBA00017144"/>
    </source>
</evidence>
<dbReference type="Gramene" id="CML322CT">
    <property type="protein sequence ID" value="CML322CT"/>
    <property type="gene ID" value="CML322C"/>
</dbReference>
<dbReference type="InterPro" id="IPR039430">
    <property type="entry name" value="Thymidylate_kin-like_dom"/>
</dbReference>
<keyword evidence="9" id="KW-0067">ATP-binding</keyword>
<dbReference type="GO" id="GO:0004798">
    <property type="term" value="F:dTMP kinase activity"/>
    <property type="evidence" value="ECO:0007669"/>
    <property type="project" value="UniProtKB-EC"/>
</dbReference>
<dbReference type="GO" id="GO:0006227">
    <property type="term" value="P:dUDP biosynthetic process"/>
    <property type="evidence" value="ECO:0007669"/>
    <property type="project" value="TreeGrafter"/>
</dbReference>
<dbReference type="HOGENOM" id="CLU_049131_3_1_1"/>
<evidence type="ECO:0000256" key="1">
    <source>
        <dbReference type="ARBA" id="ARBA00004992"/>
    </source>
</evidence>
<dbReference type="GO" id="GO:0006233">
    <property type="term" value="P:dTDP biosynthetic process"/>
    <property type="evidence" value="ECO:0007669"/>
    <property type="project" value="InterPro"/>
</dbReference>
<dbReference type="GO" id="GO:0004550">
    <property type="term" value="F:nucleoside diphosphate kinase activity"/>
    <property type="evidence" value="ECO:0007669"/>
    <property type="project" value="TreeGrafter"/>
</dbReference>
<evidence type="ECO:0000256" key="9">
    <source>
        <dbReference type="ARBA" id="ARBA00022840"/>
    </source>
</evidence>
<evidence type="ECO:0000256" key="2">
    <source>
        <dbReference type="ARBA" id="ARBA00009776"/>
    </source>
</evidence>
<protein>
    <recommendedName>
        <fullName evidence="4">Thymidylate kinase</fullName>
        <ecNumber evidence="3">2.7.4.9</ecNumber>
    </recommendedName>
</protein>
<feature type="domain" description="Thymidylate kinase-like" evidence="10">
    <location>
        <begin position="11"/>
        <end position="188"/>
    </location>
</feature>
<dbReference type="STRING" id="280699.M1V5L7"/>
<dbReference type="GO" id="GO:0005739">
    <property type="term" value="C:mitochondrion"/>
    <property type="evidence" value="ECO:0007669"/>
    <property type="project" value="TreeGrafter"/>
</dbReference>
<dbReference type="KEGG" id="cme:CYME_CML322C"/>
<dbReference type="OrthoDB" id="425602at2759"/>
<dbReference type="GeneID" id="16994753"/>
<comment type="similarity">
    <text evidence="2">Belongs to the thymidylate kinase family.</text>
</comment>
<dbReference type="PANTHER" id="PTHR10344">
    <property type="entry name" value="THYMIDYLATE KINASE"/>
    <property type="match status" value="1"/>
</dbReference>
<evidence type="ECO:0000256" key="3">
    <source>
        <dbReference type="ARBA" id="ARBA00012980"/>
    </source>
</evidence>
<organism evidence="11 12">
    <name type="scientific">Cyanidioschyzon merolae (strain NIES-3377 / 10D)</name>
    <name type="common">Unicellular red alga</name>
    <dbReference type="NCBI Taxonomy" id="280699"/>
    <lineage>
        <taxon>Eukaryota</taxon>
        <taxon>Rhodophyta</taxon>
        <taxon>Bangiophyceae</taxon>
        <taxon>Cyanidiales</taxon>
        <taxon>Cyanidiaceae</taxon>
        <taxon>Cyanidioschyzon</taxon>
    </lineage>
</organism>
<evidence type="ECO:0000256" key="5">
    <source>
        <dbReference type="ARBA" id="ARBA00022679"/>
    </source>
</evidence>
<dbReference type="InterPro" id="IPR018095">
    <property type="entry name" value="Thymidylate_kin_CS"/>
</dbReference>
<dbReference type="EMBL" id="AP006494">
    <property type="protein sequence ID" value="BAM80890.1"/>
    <property type="molecule type" value="Genomic_DNA"/>
</dbReference>
<evidence type="ECO:0000259" key="10">
    <source>
        <dbReference type="Pfam" id="PF02223"/>
    </source>
</evidence>
<reference evidence="11 12" key="1">
    <citation type="journal article" date="2004" name="Nature">
        <title>Genome sequence of the ultrasmall unicellular red alga Cyanidioschyzon merolae 10D.</title>
        <authorList>
            <person name="Matsuzaki M."/>
            <person name="Misumi O."/>
            <person name="Shin-i T."/>
            <person name="Maruyama S."/>
            <person name="Takahara M."/>
            <person name="Miyagishima S."/>
            <person name="Mori T."/>
            <person name="Nishida K."/>
            <person name="Yagisawa F."/>
            <person name="Nishida K."/>
            <person name="Yoshida Y."/>
            <person name="Nishimura Y."/>
            <person name="Nakao S."/>
            <person name="Kobayashi T."/>
            <person name="Momoyama Y."/>
            <person name="Higashiyama T."/>
            <person name="Minoda A."/>
            <person name="Sano M."/>
            <person name="Nomoto H."/>
            <person name="Oishi K."/>
            <person name="Hayashi H."/>
            <person name="Ohta F."/>
            <person name="Nishizaka S."/>
            <person name="Haga S."/>
            <person name="Miura S."/>
            <person name="Morishita T."/>
            <person name="Kabeya Y."/>
            <person name="Terasawa K."/>
            <person name="Suzuki Y."/>
            <person name="Ishii Y."/>
            <person name="Asakawa S."/>
            <person name="Takano H."/>
            <person name="Ohta N."/>
            <person name="Kuroiwa H."/>
            <person name="Tanaka K."/>
            <person name="Shimizu N."/>
            <person name="Sugano S."/>
            <person name="Sato N."/>
            <person name="Nozaki H."/>
            <person name="Ogasawara N."/>
            <person name="Kohara Y."/>
            <person name="Kuroiwa T."/>
        </authorList>
    </citation>
    <scope>NUCLEOTIDE SEQUENCE [LARGE SCALE GENOMIC DNA]</scope>
    <source>
        <strain evidence="11 12">10D</strain>
    </source>
</reference>
<evidence type="ECO:0000256" key="6">
    <source>
        <dbReference type="ARBA" id="ARBA00022727"/>
    </source>
</evidence>
<dbReference type="AlphaFoldDB" id="M1V5L7"/>
<comment type="pathway">
    <text evidence="1">Pyrimidine metabolism; dTTP biosynthesis.</text>
</comment>
<keyword evidence="7" id="KW-0547">Nucleotide-binding</keyword>
<dbReference type="OMA" id="YWHQFDA"/>
<reference evidence="11 12" key="2">
    <citation type="journal article" date="2007" name="BMC Biol.">
        <title>A 100%-complete sequence reveals unusually simple genomic features in the hot-spring red alga Cyanidioschyzon merolae.</title>
        <authorList>
            <person name="Nozaki H."/>
            <person name="Takano H."/>
            <person name="Misumi O."/>
            <person name="Terasawa K."/>
            <person name="Matsuzaki M."/>
            <person name="Maruyama S."/>
            <person name="Nishida K."/>
            <person name="Yagisawa F."/>
            <person name="Yoshida Y."/>
            <person name="Fujiwara T."/>
            <person name="Takio S."/>
            <person name="Tamura K."/>
            <person name="Chung S.J."/>
            <person name="Nakamura S."/>
            <person name="Kuroiwa H."/>
            <person name="Tanaka K."/>
            <person name="Sato N."/>
            <person name="Kuroiwa T."/>
        </authorList>
    </citation>
    <scope>NUCLEOTIDE SEQUENCE [LARGE SCALE GENOMIC DNA]</scope>
    <source>
        <strain evidence="11 12">10D</strain>
    </source>
</reference>
<name>M1V5L7_CYAM1</name>
<sequence>MNGTRGTLIAFEGGDRAGKSTQAKQALQWIRETLREPAVLWHFPNRHSATGRLLDTYLSGSTELTGQVAHLLFAANRWERVEELWQLLDSGSHVILDRYAYSGVAFSVAARGLDPEWCLAADRGLPSPDLVLFLDLDPQLASKRGNFGEERYEQLVIQQRVRQFFLDRLFQSENWVRISAEQPPDQVQLQCRRAITEMLPRVRSLPLKLLW</sequence>
<dbReference type="GO" id="GO:0005634">
    <property type="term" value="C:nucleus"/>
    <property type="evidence" value="ECO:0007669"/>
    <property type="project" value="TreeGrafter"/>
</dbReference>
<dbReference type="FunFam" id="3.40.50.300:FF:000679">
    <property type="entry name" value="Thymidylate kinase"/>
    <property type="match status" value="1"/>
</dbReference>
<dbReference type="NCBIfam" id="TIGR00041">
    <property type="entry name" value="DTMP_kinase"/>
    <property type="match status" value="1"/>
</dbReference>
<dbReference type="PROSITE" id="PS01331">
    <property type="entry name" value="THYMIDYLATE_KINASE"/>
    <property type="match status" value="1"/>
</dbReference>
<keyword evidence="5" id="KW-0808">Transferase</keyword>
<dbReference type="PANTHER" id="PTHR10344:SF1">
    <property type="entry name" value="THYMIDYLATE KINASE"/>
    <property type="match status" value="1"/>
</dbReference>
<keyword evidence="8 11" id="KW-0418">Kinase</keyword>
<dbReference type="HAMAP" id="MF_00165">
    <property type="entry name" value="Thymidylate_kinase"/>
    <property type="match status" value="1"/>
</dbReference>
<evidence type="ECO:0000256" key="7">
    <source>
        <dbReference type="ARBA" id="ARBA00022741"/>
    </source>
</evidence>
<dbReference type="GO" id="GO:0006235">
    <property type="term" value="P:dTTP biosynthetic process"/>
    <property type="evidence" value="ECO:0007669"/>
    <property type="project" value="TreeGrafter"/>
</dbReference>
<evidence type="ECO:0000256" key="8">
    <source>
        <dbReference type="ARBA" id="ARBA00022777"/>
    </source>
</evidence>
<dbReference type="eggNOG" id="KOG3327">
    <property type="taxonomic scope" value="Eukaryota"/>
</dbReference>
<dbReference type="Pfam" id="PF02223">
    <property type="entry name" value="Thymidylate_kin"/>
    <property type="match status" value="1"/>
</dbReference>
<gene>
    <name evidence="11" type="ORF">CYME_CML322C</name>
</gene>
<dbReference type="InterPro" id="IPR018094">
    <property type="entry name" value="Thymidylate_kinase"/>
</dbReference>